<dbReference type="Pfam" id="PF00593">
    <property type="entry name" value="TonB_dep_Rec_b-barrel"/>
    <property type="match status" value="1"/>
</dbReference>
<evidence type="ECO:0000313" key="20">
    <source>
        <dbReference type="Proteomes" id="UP000001557"/>
    </source>
</evidence>
<evidence type="ECO:0000256" key="6">
    <source>
        <dbReference type="ARBA" id="ARBA00022692"/>
    </source>
</evidence>
<evidence type="ECO:0000256" key="14">
    <source>
        <dbReference type="PROSITE-ProRule" id="PRU01360"/>
    </source>
</evidence>
<feature type="chain" id="PRO_5002652090" evidence="16">
    <location>
        <begin position="32"/>
        <end position="749"/>
    </location>
</feature>
<keyword evidence="4 14" id="KW-1134">Transmembrane beta strand</keyword>
<dbReference type="GO" id="GO:0015891">
    <property type="term" value="P:siderophore transport"/>
    <property type="evidence" value="ECO:0007669"/>
    <property type="project" value="InterPro"/>
</dbReference>
<evidence type="ECO:0000256" key="15">
    <source>
        <dbReference type="RuleBase" id="RU003357"/>
    </source>
</evidence>
<dbReference type="EMBL" id="CP000563">
    <property type="protein sequence ID" value="ABN61238.1"/>
    <property type="molecule type" value="Genomic_DNA"/>
</dbReference>
<dbReference type="AlphaFoldDB" id="A3D3C5"/>
<evidence type="ECO:0000256" key="10">
    <source>
        <dbReference type="ARBA" id="ARBA00023077"/>
    </source>
</evidence>
<evidence type="ECO:0000259" key="17">
    <source>
        <dbReference type="Pfam" id="PF00593"/>
    </source>
</evidence>
<dbReference type="NCBIfam" id="TIGR01783">
    <property type="entry name" value="TonB-siderophor"/>
    <property type="match status" value="1"/>
</dbReference>
<dbReference type="RefSeq" id="WP_011846542.1">
    <property type="nucleotide sequence ID" value="NC_009052.1"/>
</dbReference>
<dbReference type="PROSITE" id="PS52016">
    <property type="entry name" value="TONB_DEPENDENT_REC_3"/>
    <property type="match status" value="1"/>
</dbReference>
<dbReference type="STRING" id="325240.Sbal_1729"/>
<evidence type="ECO:0000256" key="13">
    <source>
        <dbReference type="ARBA" id="ARBA00023237"/>
    </source>
</evidence>
<dbReference type="InterPro" id="IPR010105">
    <property type="entry name" value="TonB_sidphr_rcpt"/>
</dbReference>
<dbReference type="Pfam" id="PF07715">
    <property type="entry name" value="Plug"/>
    <property type="match status" value="1"/>
</dbReference>
<comment type="similarity">
    <text evidence="2 14 15">Belongs to the TonB-dependent receptor family.</text>
</comment>
<keyword evidence="7 16" id="KW-0732">Signal</keyword>
<dbReference type="GO" id="GO:0015344">
    <property type="term" value="F:siderophore uptake transmembrane transporter activity"/>
    <property type="evidence" value="ECO:0007669"/>
    <property type="project" value="TreeGrafter"/>
</dbReference>
<evidence type="ECO:0000256" key="12">
    <source>
        <dbReference type="ARBA" id="ARBA00023170"/>
    </source>
</evidence>
<evidence type="ECO:0000256" key="16">
    <source>
        <dbReference type="SAM" id="SignalP"/>
    </source>
</evidence>
<evidence type="ECO:0000256" key="2">
    <source>
        <dbReference type="ARBA" id="ARBA00009810"/>
    </source>
</evidence>
<evidence type="ECO:0000256" key="3">
    <source>
        <dbReference type="ARBA" id="ARBA00022448"/>
    </source>
</evidence>
<evidence type="ECO:0000256" key="9">
    <source>
        <dbReference type="ARBA" id="ARBA00023065"/>
    </source>
</evidence>
<evidence type="ECO:0000256" key="4">
    <source>
        <dbReference type="ARBA" id="ARBA00022452"/>
    </source>
</evidence>
<keyword evidence="11 14" id="KW-0472">Membrane</keyword>
<dbReference type="PANTHER" id="PTHR32552:SF68">
    <property type="entry name" value="FERRICHROME OUTER MEMBRANE TRANSPORTER_PHAGE RECEPTOR"/>
    <property type="match status" value="1"/>
</dbReference>
<dbReference type="InterPro" id="IPR012910">
    <property type="entry name" value="Plug_dom"/>
</dbReference>
<evidence type="ECO:0000256" key="8">
    <source>
        <dbReference type="ARBA" id="ARBA00023004"/>
    </source>
</evidence>
<evidence type="ECO:0000259" key="18">
    <source>
        <dbReference type="Pfam" id="PF07715"/>
    </source>
</evidence>
<sequence length="749" mass="83561" precursor="true">MGLDQNRHSVKTRFAYSLIALALAQHQSAFAAETVLDKEAPQQTLSTSSPVASPVSTEPAAYEQVKLAAPERIAVHGRAMQMYVDKETTVGTKTAINVMELPQSVQVLTEQLIVDQAARNITDLYRSIAGVSEFSYSGVTFRGFRDDANVFYDGVRGDPYSGFSVPQLFNVQRVEVLKGPASALYGGGEPGGMINYVTKKPTFVESKELTLSTGSEDMMGGSLDFTGGLTQNLAYRFGAYYQQEDSFRNNADSQNAEVAGGLLYEISDDTKLTTTFDIIKQDLGGNRLRGVPVDNDGNFLVAPSYNANEKSDFQKMDAVVLQSILDHQFSDNFSVKTQIRYLNNDSTQQYHESRGWATLDANKKPIMGDGTIKREYRVQARANDEISLTNDFVYAFDALGFEHEFLFGGDYHYVETEYSYKLATDKTGVGNLNIFDLNYGETDPSTYTLQDKDTDGTRANRYGVYVQEHLHFNEQWSLIAGLRFSQFDDYDKKTGFSFSDNAITPRAGLNYRPIDSMSFYLNYSESFNPASLTNQAEDIGDGFLDPETGNQIELGMKNEWLDGQFMTTLAVYRIEKQNVAQANPLDTGDDDGIPALLNLGEVHSQGVEWTLVGDLTDNLTVTANYAYNKTEVVKGVTNDSLTNTFDSKHFANAPRHQAGIWTRYDINALDSAIAFGMDYVGEQFSLDGQIVKPHTIFDMSWTTQWEQTQVRLNLKNIFDKEYAVSGFSERNGHFPGEPRNITLELSHKF</sequence>
<proteinExistence type="inferred from homology"/>
<accession>A3D3C5</accession>
<dbReference type="PANTHER" id="PTHR32552">
    <property type="entry name" value="FERRICHROME IRON RECEPTOR-RELATED"/>
    <property type="match status" value="1"/>
</dbReference>
<dbReference type="KEGG" id="sbl:Sbal_1729"/>
<dbReference type="InterPro" id="IPR039426">
    <property type="entry name" value="TonB-dep_rcpt-like"/>
</dbReference>
<keyword evidence="12 19" id="KW-0675">Receptor</keyword>
<organism evidence="19 20">
    <name type="scientific">Shewanella baltica (strain OS155 / ATCC BAA-1091)</name>
    <dbReference type="NCBI Taxonomy" id="325240"/>
    <lineage>
        <taxon>Bacteria</taxon>
        <taxon>Pseudomonadati</taxon>
        <taxon>Pseudomonadota</taxon>
        <taxon>Gammaproteobacteria</taxon>
        <taxon>Alteromonadales</taxon>
        <taxon>Shewanellaceae</taxon>
        <taxon>Shewanella</taxon>
    </lineage>
</organism>
<evidence type="ECO:0000313" key="19">
    <source>
        <dbReference type="EMBL" id="ABN61238.1"/>
    </source>
</evidence>
<keyword evidence="3 14" id="KW-0813">Transport</keyword>
<gene>
    <name evidence="19" type="ordered locus">Sbal_1729</name>
</gene>
<evidence type="ECO:0000256" key="11">
    <source>
        <dbReference type="ARBA" id="ARBA00023136"/>
    </source>
</evidence>
<evidence type="ECO:0000256" key="7">
    <source>
        <dbReference type="ARBA" id="ARBA00022729"/>
    </source>
</evidence>
<dbReference type="InterPro" id="IPR036942">
    <property type="entry name" value="Beta-barrel_TonB_sf"/>
</dbReference>
<keyword evidence="5" id="KW-0410">Iron transport</keyword>
<feature type="signal peptide" evidence="16">
    <location>
        <begin position="1"/>
        <end position="31"/>
    </location>
</feature>
<dbReference type="CDD" id="cd01347">
    <property type="entry name" value="ligand_gated_channel"/>
    <property type="match status" value="1"/>
</dbReference>
<dbReference type="InterPro" id="IPR037066">
    <property type="entry name" value="Plug_dom_sf"/>
</dbReference>
<dbReference type="SUPFAM" id="SSF56935">
    <property type="entry name" value="Porins"/>
    <property type="match status" value="1"/>
</dbReference>
<dbReference type="Gene3D" id="2.40.170.20">
    <property type="entry name" value="TonB-dependent receptor, beta-barrel domain"/>
    <property type="match status" value="1"/>
</dbReference>
<evidence type="ECO:0000256" key="1">
    <source>
        <dbReference type="ARBA" id="ARBA00004571"/>
    </source>
</evidence>
<keyword evidence="13 14" id="KW-0998">Cell outer membrane</keyword>
<comment type="subcellular location">
    <subcellularLocation>
        <location evidence="1 14">Cell outer membrane</location>
        <topology evidence="1 14">Multi-pass membrane protein</topology>
    </subcellularLocation>
</comment>
<name>A3D3C5_SHEB5</name>
<dbReference type="InterPro" id="IPR000531">
    <property type="entry name" value="Beta-barrel_TonB"/>
</dbReference>
<dbReference type="GO" id="GO:0038023">
    <property type="term" value="F:signaling receptor activity"/>
    <property type="evidence" value="ECO:0007669"/>
    <property type="project" value="InterPro"/>
</dbReference>
<dbReference type="HOGENOM" id="CLU_008287_9_4_6"/>
<dbReference type="Gene3D" id="2.170.130.10">
    <property type="entry name" value="TonB-dependent receptor, plug domain"/>
    <property type="match status" value="1"/>
</dbReference>
<dbReference type="GO" id="GO:0009279">
    <property type="term" value="C:cell outer membrane"/>
    <property type="evidence" value="ECO:0007669"/>
    <property type="project" value="UniProtKB-SubCell"/>
</dbReference>
<feature type="domain" description="TonB-dependent receptor-like beta-barrel" evidence="17">
    <location>
        <begin position="281"/>
        <end position="717"/>
    </location>
</feature>
<reference evidence="19 20" key="1">
    <citation type="submission" date="2007-02" db="EMBL/GenBank/DDBJ databases">
        <title>Complete sequence of chromosome of Shewanella baltica OS155.</title>
        <authorList>
            <consortium name="US DOE Joint Genome Institute"/>
            <person name="Copeland A."/>
            <person name="Lucas S."/>
            <person name="Lapidus A."/>
            <person name="Barry K."/>
            <person name="Detter J.C."/>
            <person name="Glavina del Rio T."/>
            <person name="Hammon N."/>
            <person name="Israni S."/>
            <person name="Dalin E."/>
            <person name="Tice H."/>
            <person name="Pitluck S."/>
            <person name="Sims D.R."/>
            <person name="Brettin T."/>
            <person name="Bruce D."/>
            <person name="Han C."/>
            <person name="Tapia R."/>
            <person name="Brainard J."/>
            <person name="Schmutz J."/>
            <person name="Larimer F."/>
            <person name="Land M."/>
            <person name="Hauser L."/>
            <person name="Kyrpides N."/>
            <person name="Mikhailova N."/>
            <person name="Brettar I."/>
            <person name="Klappenbach J."/>
            <person name="Konstantinidis K."/>
            <person name="Rodrigues J."/>
            <person name="Tiedje J."/>
            <person name="Richardson P."/>
        </authorList>
    </citation>
    <scope>NUCLEOTIDE SEQUENCE [LARGE SCALE GENOMIC DNA]</scope>
    <source>
        <strain evidence="20">OS155 / ATCC BAA-1091</strain>
    </source>
</reference>
<keyword evidence="8" id="KW-0408">Iron</keyword>
<evidence type="ECO:0000256" key="5">
    <source>
        <dbReference type="ARBA" id="ARBA00022496"/>
    </source>
</evidence>
<keyword evidence="10 15" id="KW-0798">TonB box</keyword>
<keyword evidence="6 14" id="KW-0812">Transmembrane</keyword>
<keyword evidence="9" id="KW-0406">Ion transport</keyword>
<dbReference type="OrthoDB" id="127311at2"/>
<feature type="domain" description="TonB-dependent receptor plug" evidence="18">
    <location>
        <begin position="98"/>
        <end position="192"/>
    </location>
</feature>
<protein>
    <submittedName>
        <fullName evidence="19">TonB-dependent siderophore receptor</fullName>
    </submittedName>
</protein>
<dbReference type="Proteomes" id="UP000001557">
    <property type="component" value="Chromosome"/>
</dbReference>
<keyword evidence="20" id="KW-1185">Reference proteome</keyword>